<evidence type="ECO:0000256" key="1">
    <source>
        <dbReference type="ARBA" id="ARBA00004496"/>
    </source>
</evidence>
<dbReference type="EMBL" id="CP058560">
    <property type="protein sequence ID" value="QUH22894.1"/>
    <property type="molecule type" value="Genomic_DNA"/>
</dbReference>
<dbReference type="Gene3D" id="3.40.50.150">
    <property type="entry name" value="Vaccinia Virus protein VP39"/>
    <property type="match status" value="1"/>
</dbReference>
<comment type="subcellular location">
    <subcellularLocation>
        <location evidence="1 9">Cytoplasm</location>
    </subcellularLocation>
</comment>
<dbReference type="GO" id="GO:0030091">
    <property type="term" value="P:protein repair"/>
    <property type="evidence" value="ECO:0007669"/>
    <property type="project" value="UniProtKB-UniRule"/>
</dbReference>
<dbReference type="KEGG" id="meme:HYG87_03470"/>
<dbReference type="InterPro" id="IPR029063">
    <property type="entry name" value="SAM-dependent_MTases_sf"/>
</dbReference>
<dbReference type="AlphaFoldDB" id="A0A8T8K3B0"/>
<evidence type="ECO:0000256" key="4">
    <source>
        <dbReference type="ARBA" id="ARBA00022603"/>
    </source>
</evidence>
<dbReference type="GO" id="GO:0004719">
    <property type="term" value="F:protein-L-isoaspartate (D-aspartate) O-methyltransferase activity"/>
    <property type="evidence" value="ECO:0007669"/>
    <property type="project" value="UniProtKB-UniRule"/>
</dbReference>
<gene>
    <name evidence="9" type="primary">pcm</name>
    <name evidence="10" type="ORF">HYG87_03470</name>
</gene>
<reference evidence="10" key="1">
    <citation type="submission" date="2020-07" db="EMBL/GenBank/DDBJ databases">
        <title>Methanobacterium. sp. MethCan genome.</title>
        <authorList>
            <person name="Postec A."/>
            <person name="Quemeneur M."/>
        </authorList>
    </citation>
    <scope>NUCLEOTIDE SEQUENCE</scope>
    <source>
        <strain evidence="10">MethCAN</strain>
    </source>
</reference>
<dbReference type="FunFam" id="3.40.50.150:FF:000010">
    <property type="entry name" value="Protein-L-isoaspartate O-methyltransferase"/>
    <property type="match status" value="1"/>
</dbReference>
<dbReference type="CDD" id="cd02440">
    <property type="entry name" value="AdoMet_MTases"/>
    <property type="match status" value="1"/>
</dbReference>
<dbReference type="GO" id="GO:0005737">
    <property type="term" value="C:cytoplasm"/>
    <property type="evidence" value="ECO:0007669"/>
    <property type="project" value="UniProtKB-SubCell"/>
</dbReference>
<evidence type="ECO:0000313" key="10">
    <source>
        <dbReference type="EMBL" id="QUH22894.1"/>
    </source>
</evidence>
<proteinExistence type="inferred from homology"/>
<dbReference type="PROSITE" id="PS01279">
    <property type="entry name" value="PCMT"/>
    <property type="match status" value="1"/>
</dbReference>
<evidence type="ECO:0000256" key="8">
    <source>
        <dbReference type="ARBA" id="ARBA00029295"/>
    </source>
</evidence>
<dbReference type="EC" id="2.1.1.77" evidence="9"/>
<evidence type="ECO:0000256" key="2">
    <source>
        <dbReference type="ARBA" id="ARBA00005369"/>
    </source>
</evidence>
<keyword evidence="11" id="KW-1185">Reference proteome</keyword>
<organism evidence="10 11">
    <name type="scientific">Methanobacterium alkalithermotolerans</name>
    <dbReference type="NCBI Taxonomy" id="2731220"/>
    <lineage>
        <taxon>Archaea</taxon>
        <taxon>Methanobacteriati</taxon>
        <taxon>Methanobacteriota</taxon>
        <taxon>Methanomada group</taxon>
        <taxon>Methanobacteria</taxon>
        <taxon>Methanobacteriales</taxon>
        <taxon>Methanobacteriaceae</taxon>
        <taxon>Methanobacterium</taxon>
    </lineage>
</organism>
<dbReference type="RefSeq" id="WP_211533840.1">
    <property type="nucleotide sequence ID" value="NZ_CP058560.1"/>
</dbReference>
<evidence type="ECO:0000256" key="6">
    <source>
        <dbReference type="ARBA" id="ARBA00022691"/>
    </source>
</evidence>
<protein>
    <recommendedName>
        <fullName evidence="9">Protein-L-isoaspartate O-methyltransferase</fullName>
        <ecNumber evidence="9">2.1.1.77</ecNumber>
    </recommendedName>
    <alternativeName>
        <fullName evidence="9">L-isoaspartyl protein carboxyl methyltransferase</fullName>
    </alternativeName>
    <alternativeName>
        <fullName evidence="9">Protein L-isoaspartyl methyltransferase</fullName>
    </alternativeName>
    <alternativeName>
        <fullName evidence="9">Protein-beta-aspartate methyltransferase</fullName>
        <shortName evidence="9">PIMT</shortName>
    </alternativeName>
</protein>
<comment type="catalytic activity">
    <reaction evidence="8 9">
        <text>[protein]-L-isoaspartate + S-adenosyl-L-methionine = [protein]-L-isoaspartate alpha-methyl ester + S-adenosyl-L-homocysteine</text>
        <dbReference type="Rhea" id="RHEA:12705"/>
        <dbReference type="Rhea" id="RHEA-COMP:12143"/>
        <dbReference type="Rhea" id="RHEA-COMP:12144"/>
        <dbReference type="ChEBI" id="CHEBI:57856"/>
        <dbReference type="ChEBI" id="CHEBI:59789"/>
        <dbReference type="ChEBI" id="CHEBI:90596"/>
        <dbReference type="ChEBI" id="CHEBI:90598"/>
        <dbReference type="EC" id="2.1.1.77"/>
    </reaction>
</comment>
<keyword evidence="5 9" id="KW-0808">Transferase</keyword>
<comment type="function">
    <text evidence="7 9">Catalyzes the methyl esterification of L-isoaspartyl residues in peptides and proteins that result from spontaneous decomposition of normal L-aspartyl and L-asparaginyl residues. It plays a role in the repair and/or degradation of damaged proteins.</text>
</comment>
<keyword evidence="6 9" id="KW-0949">S-adenosyl-L-methionine</keyword>
<keyword evidence="3 9" id="KW-0963">Cytoplasm</keyword>
<keyword evidence="4 9" id="KW-0489">Methyltransferase</keyword>
<dbReference type="GO" id="GO:0032259">
    <property type="term" value="P:methylation"/>
    <property type="evidence" value="ECO:0007669"/>
    <property type="project" value="UniProtKB-KW"/>
</dbReference>
<dbReference type="NCBIfam" id="NF001453">
    <property type="entry name" value="PRK00312.1"/>
    <property type="match status" value="1"/>
</dbReference>
<dbReference type="PANTHER" id="PTHR11579:SF0">
    <property type="entry name" value="PROTEIN-L-ISOASPARTATE(D-ASPARTATE) O-METHYLTRANSFERASE"/>
    <property type="match status" value="1"/>
</dbReference>
<dbReference type="HAMAP" id="MF_00090">
    <property type="entry name" value="PIMT"/>
    <property type="match status" value="1"/>
</dbReference>
<evidence type="ECO:0000256" key="5">
    <source>
        <dbReference type="ARBA" id="ARBA00022679"/>
    </source>
</evidence>
<dbReference type="NCBIfam" id="TIGR00080">
    <property type="entry name" value="pimt"/>
    <property type="match status" value="1"/>
</dbReference>
<sequence>MKSELSLPRKELVARLESYGIIRSPSVKKAMETVPREEFLPEEFQSRAYLDQPLPIGEGQTISAPHMVAIISEKLDLKKGMNVLEIGTGFGYNAAIVAEIIGEEGHLYSIERISSLAEVAKKNLKLTGYDKRVTVIVGDGTKGLPAHAPFSRIYVTAGAPDIPESLKNQLEIGGKLIIPVGSSNYNQELIIIDKIGENKFKSKNLGGVAFVPLIGEYGW</sequence>
<accession>A0A8T8K3B0</accession>
<name>A0A8T8K3B0_9EURY</name>
<evidence type="ECO:0000256" key="9">
    <source>
        <dbReference type="HAMAP-Rule" id="MF_00090"/>
    </source>
</evidence>
<dbReference type="OrthoDB" id="33618at2157"/>
<dbReference type="SUPFAM" id="SSF53335">
    <property type="entry name" value="S-adenosyl-L-methionine-dependent methyltransferases"/>
    <property type="match status" value="1"/>
</dbReference>
<feature type="active site" evidence="9">
    <location>
        <position position="63"/>
    </location>
</feature>
<evidence type="ECO:0000313" key="11">
    <source>
        <dbReference type="Proteomes" id="UP000681041"/>
    </source>
</evidence>
<evidence type="ECO:0000256" key="3">
    <source>
        <dbReference type="ARBA" id="ARBA00022490"/>
    </source>
</evidence>
<comment type="similarity">
    <text evidence="2 9">Belongs to the methyltransferase superfamily. L-isoaspartyl/D-aspartyl protein methyltransferase family.</text>
</comment>
<dbReference type="InterPro" id="IPR000682">
    <property type="entry name" value="PCMT"/>
</dbReference>
<evidence type="ECO:0000256" key="7">
    <source>
        <dbReference type="ARBA" id="ARBA00025330"/>
    </source>
</evidence>
<dbReference type="Proteomes" id="UP000681041">
    <property type="component" value="Chromosome"/>
</dbReference>
<dbReference type="PANTHER" id="PTHR11579">
    <property type="entry name" value="PROTEIN-L-ISOASPARTATE O-METHYLTRANSFERASE"/>
    <property type="match status" value="1"/>
</dbReference>
<dbReference type="Pfam" id="PF01135">
    <property type="entry name" value="PCMT"/>
    <property type="match status" value="1"/>
</dbReference>
<dbReference type="GeneID" id="64819793"/>